<dbReference type="InterPro" id="IPR018799">
    <property type="entry name" value="TRAF3IP1"/>
</dbReference>
<comment type="caution">
    <text evidence="11">The sequence shown here is derived from an EMBL/GenBank/DDBJ whole genome shotgun (WGS) entry which is preliminary data.</text>
</comment>
<evidence type="ECO:0000256" key="2">
    <source>
        <dbReference type="ARBA" id="ARBA00004430"/>
    </source>
</evidence>
<dbReference type="PANTHER" id="PTHR31363:SF0">
    <property type="entry name" value="TRAF3-INTERACTING PROTEIN 1"/>
    <property type="match status" value="1"/>
</dbReference>
<evidence type="ECO:0000256" key="1">
    <source>
        <dbReference type="ARBA" id="ARBA00004120"/>
    </source>
</evidence>
<feature type="region of interest" description="Disordered" evidence="9">
    <location>
        <begin position="137"/>
        <end position="166"/>
    </location>
</feature>
<keyword evidence="12" id="KW-1185">Reference proteome</keyword>
<feature type="compositionally biased region" description="Low complexity" evidence="9">
    <location>
        <begin position="143"/>
        <end position="160"/>
    </location>
</feature>
<protein>
    <recommendedName>
        <fullName evidence="10">TRAF3-interacting protein 1 N-terminal domain-containing protein</fullName>
    </recommendedName>
</protein>
<dbReference type="InterPro" id="IPR042576">
    <property type="entry name" value="TRAF3IP1_N_sf"/>
</dbReference>
<dbReference type="Gene3D" id="1.10.418.50">
    <property type="entry name" value="Microtubule-binding protein MIP-T3"/>
    <property type="match status" value="1"/>
</dbReference>
<sequence>MGEAYESGEAVEAWIAQTQVSLGAITRPRLLPERLRKPPFRFLFDIAVEVARQTGFGLAELFGELPEKPCAPSAREEKVDFLQRWIAATAAALPSHAEALAEVSATDVVCGVHAERTNFFLQCLAAAAWPAPPLAPDCRETAAPETAEAAAPAGPVPGDAEAAEPEARLPERHTMELPEAPEMVAAREAAEQAAVQKKAAEEEWARIQAAREARGSPAPEEARKDIDFDAALKDLGALQQEFERTANAWNFTPGNAGDSSGDSDEDAPHPLPGQPALGSDDEQERQFASTAMIFHAKERADKVNDELTKAQDLLASIEDALDARDAELQQKKDLEVQRRDAQQAAAEAQVRAEQAVEEQSKLEKAARKAKRKAAKKAEKERLQKEAEEREAEEKRAAMYPVSKTSQLQGARLVSCVGDGANEEEEYEWDGEPEEPEERNDGMDACFTDAILGGEPDCGSVTMQKEDLFEQIKAEMRDTFVSYLCASLPGALLKRYAADQLLGCLQMLLQELRRSLAAHSLEDVADEEPTSVAEELQHNSPDGWLDYLQSAPSYGLRQRFDVAELVDTFQALAQSCFDRLTDELGPMSRWVREGSLLHVSPTLAPPRVPTPPTPERTASPEAPSRPLTGCQPPKVPPPPESSSTGRSRVPVFDTTIGPAPWEIEGPAPTPAAPTTRMATGARLGSSRVMSSRPLLSR</sequence>
<dbReference type="GO" id="GO:0036064">
    <property type="term" value="C:ciliary basal body"/>
    <property type="evidence" value="ECO:0007669"/>
    <property type="project" value="TreeGrafter"/>
</dbReference>
<comment type="similarity">
    <text evidence="8">Belongs to the TRAF3IP1 family.</text>
</comment>
<keyword evidence="7" id="KW-0966">Cell projection</keyword>
<keyword evidence="3" id="KW-0963">Cytoplasm</keyword>
<keyword evidence="5" id="KW-0175">Coiled coil</keyword>
<dbReference type="EMBL" id="CAUJNA010003867">
    <property type="protein sequence ID" value="CAJ1411313.1"/>
    <property type="molecule type" value="Genomic_DNA"/>
</dbReference>
<evidence type="ECO:0000256" key="8">
    <source>
        <dbReference type="ARBA" id="ARBA00043971"/>
    </source>
</evidence>
<gene>
    <name evidence="11" type="ORF">EVOR1521_LOCUS31917</name>
</gene>
<evidence type="ECO:0000256" key="6">
    <source>
        <dbReference type="ARBA" id="ARBA00023212"/>
    </source>
</evidence>
<reference evidence="11" key="1">
    <citation type="submission" date="2023-08" db="EMBL/GenBank/DDBJ databases">
        <authorList>
            <person name="Chen Y."/>
            <person name="Shah S."/>
            <person name="Dougan E. K."/>
            <person name="Thang M."/>
            <person name="Chan C."/>
        </authorList>
    </citation>
    <scope>NUCLEOTIDE SEQUENCE</scope>
</reference>
<evidence type="ECO:0000256" key="9">
    <source>
        <dbReference type="SAM" id="MobiDB-lite"/>
    </source>
</evidence>
<dbReference type="GO" id="GO:0008017">
    <property type="term" value="F:microtubule binding"/>
    <property type="evidence" value="ECO:0007669"/>
    <property type="project" value="InterPro"/>
</dbReference>
<dbReference type="GO" id="GO:0005930">
    <property type="term" value="C:axoneme"/>
    <property type="evidence" value="ECO:0007669"/>
    <property type="project" value="UniProtKB-SubCell"/>
</dbReference>
<keyword evidence="4" id="KW-0970">Cilium biogenesis/degradation</keyword>
<evidence type="ECO:0000313" key="12">
    <source>
        <dbReference type="Proteomes" id="UP001178507"/>
    </source>
</evidence>
<evidence type="ECO:0000259" key="10">
    <source>
        <dbReference type="Pfam" id="PF10243"/>
    </source>
</evidence>
<feature type="region of interest" description="Disordered" evidence="9">
    <location>
        <begin position="353"/>
        <end position="397"/>
    </location>
</feature>
<dbReference type="InterPro" id="IPR040468">
    <property type="entry name" value="TRAF3IP1_N"/>
</dbReference>
<feature type="compositionally biased region" description="Basic and acidic residues" evidence="9">
    <location>
        <begin position="375"/>
        <end position="396"/>
    </location>
</feature>
<dbReference type="Proteomes" id="UP001178507">
    <property type="component" value="Unassembled WGS sequence"/>
</dbReference>
<feature type="region of interest" description="Disordered" evidence="9">
    <location>
        <begin position="599"/>
        <end position="696"/>
    </location>
</feature>
<comment type="subcellular location">
    <subcellularLocation>
        <location evidence="2">Cytoplasm</location>
        <location evidence="2">Cytoskeleton</location>
        <location evidence="2">Cilium axoneme</location>
    </subcellularLocation>
    <subcellularLocation>
        <location evidence="1">Cytoplasm</location>
        <location evidence="1">Cytoskeleton</location>
        <location evidence="1">Cilium basal body</location>
    </subcellularLocation>
</comment>
<accession>A0AA36JTT6</accession>
<evidence type="ECO:0000256" key="5">
    <source>
        <dbReference type="ARBA" id="ARBA00023054"/>
    </source>
</evidence>
<proteinExistence type="inferred from homology"/>
<evidence type="ECO:0000313" key="11">
    <source>
        <dbReference type="EMBL" id="CAJ1411313.1"/>
    </source>
</evidence>
<feature type="domain" description="TRAF3-interacting protein 1 N-terminal" evidence="10">
    <location>
        <begin position="17"/>
        <end position="128"/>
    </location>
</feature>
<dbReference type="PANTHER" id="PTHR31363">
    <property type="entry name" value="TRAF3-INTERACTING PROTEIN 1"/>
    <property type="match status" value="1"/>
</dbReference>
<evidence type="ECO:0000256" key="7">
    <source>
        <dbReference type="ARBA" id="ARBA00023273"/>
    </source>
</evidence>
<dbReference type="GO" id="GO:0042073">
    <property type="term" value="P:intraciliary transport"/>
    <property type="evidence" value="ECO:0007669"/>
    <property type="project" value="TreeGrafter"/>
</dbReference>
<dbReference type="Pfam" id="PF10243">
    <property type="entry name" value="MIP-T3"/>
    <property type="match status" value="1"/>
</dbReference>
<name>A0AA36JTT6_9DINO</name>
<dbReference type="GO" id="GO:0030992">
    <property type="term" value="C:intraciliary transport particle B"/>
    <property type="evidence" value="ECO:0007669"/>
    <property type="project" value="TreeGrafter"/>
</dbReference>
<feature type="compositionally biased region" description="Pro residues" evidence="9">
    <location>
        <begin position="602"/>
        <end position="613"/>
    </location>
</feature>
<dbReference type="AlphaFoldDB" id="A0AA36JTT6"/>
<evidence type="ECO:0000256" key="4">
    <source>
        <dbReference type="ARBA" id="ARBA00022794"/>
    </source>
</evidence>
<organism evidence="11 12">
    <name type="scientific">Effrenium voratum</name>
    <dbReference type="NCBI Taxonomy" id="2562239"/>
    <lineage>
        <taxon>Eukaryota</taxon>
        <taxon>Sar</taxon>
        <taxon>Alveolata</taxon>
        <taxon>Dinophyceae</taxon>
        <taxon>Suessiales</taxon>
        <taxon>Symbiodiniaceae</taxon>
        <taxon>Effrenium</taxon>
    </lineage>
</organism>
<feature type="region of interest" description="Disordered" evidence="9">
    <location>
        <begin position="245"/>
        <end position="285"/>
    </location>
</feature>
<dbReference type="GO" id="GO:0070507">
    <property type="term" value="P:regulation of microtubule cytoskeleton organization"/>
    <property type="evidence" value="ECO:0007669"/>
    <property type="project" value="TreeGrafter"/>
</dbReference>
<dbReference type="GO" id="GO:0060271">
    <property type="term" value="P:cilium assembly"/>
    <property type="evidence" value="ECO:0007669"/>
    <property type="project" value="TreeGrafter"/>
</dbReference>
<evidence type="ECO:0000256" key="3">
    <source>
        <dbReference type="ARBA" id="ARBA00022490"/>
    </source>
</evidence>
<keyword evidence="6" id="KW-0206">Cytoskeleton</keyword>